<reference evidence="1 2" key="1">
    <citation type="submission" date="2016-03" db="EMBL/GenBank/DDBJ databases">
        <title>Spore heat resistance.</title>
        <authorList>
            <person name="Boekhorst J."/>
            <person name="Berendsen E.M."/>
            <person name="Wells-Bennik M.H."/>
            <person name="Kuipers O.P."/>
        </authorList>
    </citation>
    <scope>NUCLEOTIDE SEQUENCE [LARGE SCALE GENOMIC DNA]</scope>
    <source>
        <strain evidence="1 2">GS8</strain>
    </source>
</reference>
<dbReference type="EMBL" id="LUCS01000028">
    <property type="protein sequence ID" value="KAF6510010.1"/>
    <property type="molecule type" value="Genomic_DNA"/>
</dbReference>
<proteinExistence type="predicted"/>
<dbReference type="Proteomes" id="UP000773850">
    <property type="component" value="Unassembled WGS sequence"/>
</dbReference>
<organism evidence="1 2">
    <name type="scientific">Geobacillus stearothermophilus</name>
    <name type="common">Bacillus stearothermophilus</name>
    <dbReference type="NCBI Taxonomy" id="1422"/>
    <lineage>
        <taxon>Bacteria</taxon>
        <taxon>Bacillati</taxon>
        <taxon>Bacillota</taxon>
        <taxon>Bacilli</taxon>
        <taxon>Bacillales</taxon>
        <taxon>Anoxybacillaceae</taxon>
        <taxon>Geobacillus</taxon>
    </lineage>
</organism>
<name>A0ABQ7HCU8_GEOSE</name>
<evidence type="ECO:0000313" key="2">
    <source>
        <dbReference type="Proteomes" id="UP000773850"/>
    </source>
</evidence>
<sequence length="56" mass="6758">MENKLDKPLVWRRMKGRLVQNAVLQAIFFCCYDFWTHCSRIIIIPCHHAGDRLARW</sequence>
<gene>
    <name evidence="1" type="ORF">GS8_2167</name>
</gene>
<evidence type="ECO:0000313" key="1">
    <source>
        <dbReference type="EMBL" id="KAF6510010.1"/>
    </source>
</evidence>
<accession>A0ABQ7HCU8</accession>
<comment type="caution">
    <text evidence="1">The sequence shown here is derived from an EMBL/GenBank/DDBJ whole genome shotgun (WGS) entry which is preliminary data.</text>
</comment>
<protein>
    <submittedName>
        <fullName evidence="1">Uncharacterized protein</fullName>
    </submittedName>
</protein>
<keyword evidence="2" id="KW-1185">Reference proteome</keyword>